<feature type="transmembrane region" description="Helical" evidence="6">
    <location>
        <begin position="59"/>
        <end position="81"/>
    </location>
</feature>
<accession>A0A9P7FQP9</accession>
<evidence type="ECO:0000313" key="7">
    <source>
        <dbReference type="EMBL" id="KAG5636579.1"/>
    </source>
</evidence>
<name>A0A9P7FQP9_9AGAR</name>
<keyword evidence="4 6" id="KW-1133">Transmembrane helix</keyword>
<gene>
    <name evidence="7" type="ORF">H0H81_007587</name>
</gene>
<proteinExistence type="inferred from homology"/>
<evidence type="ECO:0000256" key="3">
    <source>
        <dbReference type="ARBA" id="ARBA00022692"/>
    </source>
</evidence>
<dbReference type="GO" id="GO:0016020">
    <property type="term" value="C:membrane"/>
    <property type="evidence" value="ECO:0007669"/>
    <property type="project" value="UniProtKB-SubCell"/>
</dbReference>
<reference evidence="7" key="2">
    <citation type="submission" date="2021-10" db="EMBL/GenBank/DDBJ databases">
        <title>Phylogenomics reveals ancestral predisposition of the termite-cultivated fungus Termitomyces towards a domesticated lifestyle.</title>
        <authorList>
            <person name="Auxier B."/>
            <person name="Grum-Grzhimaylo A."/>
            <person name="Cardenas M.E."/>
            <person name="Lodge J.D."/>
            <person name="Laessoe T."/>
            <person name="Pedersen O."/>
            <person name="Smith M.E."/>
            <person name="Kuyper T.W."/>
            <person name="Franco-Molano E.A."/>
            <person name="Baroni T.J."/>
            <person name="Aanen D.K."/>
        </authorList>
    </citation>
    <scope>NUCLEOTIDE SEQUENCE</scope>
    <source>
        <strain evidence="7">D49</strain>
    </source>
</reference>
<evidence type="ECO:0000256" key="1">
    <source>
        <dbReference type="ARBA" id="ARBA00004141"/>
    </source>
</evidence>
<protein>
    <recommendedName>
        <fullName evidence="9">Cornichon</fullName>
    </recommendedName>
</protein>
<keyword evidence="5 6" id="KW-0472">Membrane</keyword>
<comment type="caution">
    <text evidence="7">The sequence shown here is derived from an EMBL/GenBank/DDBJ whole genome shotgun (WGS) entry which is preliminary data.</text>
</comment>
<evidence type="ECO:0000256" key="2">
    <source>
        <dbReference type="ARBA" id="ARBA00010095"/>
    </source>
</evidence>
<keyword evidence="3 6" id="KW-0812">Transmembrane</keyword>
<evidence type="ECO:0000256" key="5">
    <source>
        <dbReference type="ARBA" id="ARBA00023136"/>
    </source>
</evidence>
<dbReference type="AlphaFoldDB" id="A0A9P7FQP9"/>
<sequence>MGAAWLFLFAVFMAGALLFGMIFFIVNFSDLESDYLNPVDLCNKLNKLVVPENAVHGSLAILFLLSGQWVAFALNAPLVAYNVNKIINKQHTYDATEIFRTIDKHKKQCFIKAGFYLFCFFYYLYRMIAALVAESQ</sequence>
<evidence type="ECO:0008006" key="9">
    <source>
        <dbReference type="Google" id="ProtNLM"/>
    </source>
</evidence>
<dbReference type="PANTHER" id="PTHR12290">
    <property type="entry name" value="CORNICHON-RELATED"/>
    <property type="match status" value="1"/>
</dbReference>
<evidence type="ECO:0000313" key="8">
    <source>
        <dbReference type="Proteomes" id="UP000717328"/>
    </source>
</evidence>
<evidence type="ECO:0000256" key="6">
    <source>
        <dbReference type="SAM" id="Phobius"/>
    </source>
</evidence>
<feature type="transmembrane region" description="Helical" evidence="6">
    <location>
        <begin position="113"/>
        <end position="133"/>
    </location>
</feature>
<dbReference type="GO" id="GO:0016192">
    <property type="term" value="P:vesicle-mediated transport"/>
    <property type="evidence" value="ECO:0007669"/>
    <property type="project" value="InterPro"/>
</dbReference>
<evidence type="ECO:0000256" key="4">
    <source>
        <dbReference type="ARBA" id="ARBA00022989"/>
    </source>
</evidence>
<comment type="similarity">
    <text evidence="2">Belongs to the cornichon family.</text>
</comment>
<dbReference type="SMART" id="SM01398">
    <property type="entry name" value="Cornichon"/>
    <property type="match status" value="1"/>
</dbReference>
<comment type="subcellular location">
    <subcellularLocation>
        <location evidence="1">Membrane</location>
        <topology evidence="1">Multi-pass membrane protein</topology>
    </subcellularLocation>
</comment>
<dbReference type="EMBL" id="JABCKI010005916">
    <property type="protein sequence ID" value="KAG5636579.1"/>
    <property type="molecule type" value="Genomic_DNA"/>
</dbReference>
<dbReference type="InterPro" id="IPR003377">
    <property type="entry name" value="Cornichon"/>
</dbReference>
<feature type="transmembrane region" description="Helical" evidence="6">
    <location>
        <begin position="5"/>
        <end position="26"/>
    </location>
</feature>
<keyword evidence="8" id="KW-1185">Reference proteome</keyword>
<organism evidence="7 8">
    <name type="scientific">Sphagnurus paluster</name>
    <dbReference type="NCBI Taxonomy" id="117069"/>
    <lineage>
        <taxon>Eukaryota</taxon>
        <taxon>Fungi</taxon>
        <taxon>Dikarya</taxon>
        <taxon>Basidiomycota</taxon>
        <taxon>Agaricomycotina</taxon>
        <taxon>Agaricomycetes</taxon>
        <taxon>Agaricomycetidae</taxon>
        <taxon>Agaricales</taxon>
        <taxon>Tricholomatineae</taxon>
        <taxon>Lyophyllaceae</taxon>
        <taxon>Sphagnurus</taxon>
    </lineage>
</organism>
<dbReference type="OrthoDB" id="434393at2759"/>
<reference evidence="7" key="1">
    <citation type="submission" date="2021-02" db="EMBL/GenBank/DDBJ databases">
        <authorList>
            <person name="Nieuwenhuis M."/>
            <person name="Van De Peppel L.J.J."/>
        </authorList>
    </citation>
    <scope>NUCLEOTIDE SEQUENCE</scope>
    <source>
        <strain evidence="7">D49</strain>
    </source>
</reference>
<dbReference type="Proteomes" id="UP000717328">
    <property type="component" value="Unassembled WGS sequence"/>
</dbReference>
<dbReference type="Pfam" id="PF03311">
    <property type="entry name" value="Cornichon"/>
    <property type="match status" value="1"/>
</dbReference>